<evidence type="ECO:0000259" key="2">
    <source>
        <dbReference type="Pfam" id="PF08327"/>
    </source>
</evidence>
<dbReference type="Proteomes" id="UP000431080">
    <property type="component" value="Unassembled WGS sequence"/>
</dbReference>
<protein>
    <submittedName>
        <fullName evidence="3">SRPBCC domain-containing protein</fullName>
    </submittedName>
</protein>
<dbReference type="EMBL" id="WJIF01000002">
    <property type="protein sequence ID" value="MRG59141.1"/>
    <property type="molecule type" value="Genomic_DNA"/>
</dbReference>
<evidence type="ECO:0000313" key="4">
    <source>
        <dbReference type="Proteomes" id="UP000431080"/>
    </source>
</evidence>
<dbReference type="CDD" id="cd07814">
    <property type="entry name" value="SRPBCC_CalC_Aha1-like"/>
    <property type="match status" value="1"/>
</dbReference>
<dbReference type="InterPro" id="IPR023393">
    <property type="entry name" value="START-like_dom_sf"/>
</dbReference>
<feature type="domain" description="Activator of Hsp90 ATPase homologue 1/2-like C-terminal" evidence="2">
    <location>
        <begin position="17"/>
        <end position="148"/>
    </location>
</feature>
<proteinExistence type="inferred from homology"/>
<evidence type="ECO:0000313" key="3">
    <source>
        <dbReference type="EMBL" id="MRG59141.1"/>
    </source>
</evidence>
<evidence type="ECO:0000256" key="1">
    <source>
        <dbReference type="ARBA" id="ARBA00006817"/>
    </source>
</evidence>
<dbReference type="AlphaFoldDB" id="A0A6I2F4G8"/>
<dbReference type="Pfam" id="PF08327">
    <property type="entry name" value="AHSA1"/>
    <property type="match status" value="1"/>
</dbReference>
<keyword evidence="4" id="KW-1185">Reference proteome</keyword>
<sequence>MSERTATAQFTITRVFDAPRELVWRAWTEQADAAEWWHPRDITIKPGSVALDARPGGSYAYTMVDPEGREYPTAGEYREVTPPERLVFTWGSPGEPADAAPLITVTLRELDGERTEMLFHVLGVDAQPGDDDAYDGWSSAFDLLGEHLSGTAPEGAS</sequence>
<comment type="caution">
    <text evidence="3">The sequence shown here is derived from an EMBL/GenBank/DDBJ whole genome shotgun (WGS) entry which is preliminary data.</text>
</comment>
<dbReference type="Gene3D" id="3.30.530.20">
    <property type="match status" value="1"/>
</dbReference>
<accession>A0A6I2F4G8</accession>
<dbReference type="InterPro" id="IPR013538">
    <property type="entry name" value="ASHA1/2-like_C"/>
</dbReference>
<organism evidence="3 4">
    <name type="scientific">Agromyces agglutinans</name>
    <dbReference type="NCBI Taxonomy" id="2662258"/>
    <lineage>
        <taxon>Bacteria</taxon>
        <taxon>Bacillati</taxon>
        <taxon>Actinomycetota</taxon>
        <taxon>Actinomycetes</taxon>
        <taxon>Micrococcales</taxon>
        <taxon>Microbacteriaceae</taxon>
        <taxon>Agromyces</taxon>
    </lineage>
</organism>
<gene>
    <name evidence="3" type="ORF">GE115_04550</name>
</gene>
<comment type="similarity">
    <text evidence="1">Belongs to the AHA1 family.</text>
</comment>
<name>A0A6I2F4G8_9MICO</name>
<reference evidence="3 4" key="1">
    <citation type="submission" date="2019-10" db="EMBL/GenBank/DDBJ databases">
        <authorList>
            <person name="Nie G."/>
            <person name="Ming H."/>
            <person name="Yi B."/>
        </authorList>
    </citation>
    <scope>NUCLEOTIDE SEQUENCE [LARGE SCALE GENOMIC DNA]</scope>
    <source>
        <strain evidence="3 4">CFH 90414</strain>
    </source>
</reference>
<dbReference type="SUPFAM" id="SSF55961">
    <property type="entry name" value="Bet v1-like"/>
    <property type="match status" value="1"/>
</dbReference>